<dbReference type="EMBL" id="JACJHZ010000038">
    <property type="protein sequence ID" value="MBA9023704.1"/>
    <property type="molecule type" value="Genomic_DNA"/>
</dbReference>
<gene>
    <name evidence="13" type="ORF">HNQ97_005732</name>
</gene>
<comment type="subunit">
    <text evidence="4 10">Homodimer.</text>
</comment>
<feature type="domain" description="Fe-S hydro-lyase tartrate dehydratase beta-type catalytic" evidence="12">
    <location>
        <begin position="291"/>
        <end position="491"/>
    </location>
</feature>
<dbReference type="GO" id="GO:0004333">
    <property type="term" value="F:fumarate hydratase activity"/>
    <property type="evidence" value="ECO:0007669"/>
    <property type="project" value="UniProtKB-EC"/>
</dbReference>
<dbReference type="InterPro" id="IPR011167">
    <property type="entry name" value="Fe_dep_fumarate_hydratase"/>
</dbReference>
<dbReference type="Pfam" id="PF05681">
    <property type="entry name" value="Fumerase"/>
    <property type="match status" value="1"/>
</dbReference>
<comment type="cofactor">
    <cofactor evidence="2 10">
        <name>[4Fe-4S] cluster</name>
        <dbReference type="ChEBI" id="CHEBI:49883"/>
    </cofactor>
</comment>
<dbReference type="InterPro" id="IPR004646">
    <property type="entry name" value="Fe-S_hydro-lyase_TtdA-typ_cat"/>
</dbReference>
<evidence type="ECO:0000259" key="12">
    <source>
        <dbReference type="Pfam" id="PF05683"/>
    </source>
</evidence>
<dbReference type="InterPro" id="IPR004647">
    <property type="entry name" value="Fe-S_hydro-lyase_TtdB-typ_cat"/>
</dbReference>
<dbReference type="PANTHER" id="PTHR43351">
    <property type="entry name" value="L(+)-TARTRATE DEHYDRATASE SUBUNIT BETA"/>
    <property type="match status" value="1"/>
</dbReference>
<dbReference type="NCBIfam" id="TIGR00722">
    <property type="entry name" value="ttdA_fumA_fumB"/>
    <property type="match status" value="1"/>
</dbReference>
<dbReference type="SUPFAM" id="SSF117457">
    <property type="entry name" value="FumA C-terminal domain-like"/>
    <property type="match status" value="1"/>
</dbReference>
<dbReference type="InterPro" id="IPR036660">
    <property type="entry name" value="Fe-S_hydroAse_TtdB_cat_sf"/>
</dbReference>
<dbReference type="EC" id="4.2.1.2" evidence="10"/>
<comment type="catalytic activity">
    <reaction evidence="1 10">
        <text>(S)-malate = fumarate + H2O</text>
        <dbReference type="Rhea" id="RHEA:12460"/>
        <dbReference type="ChEBI" id="CHEBI:15377"/>
        <dbReference type="ChEBI" id="CHEBI:15589"/>
        <dbReference type="ChEBI" id="CHEBI:29806"/>
        <dbReference type="EC" id="4.2.1.2"/>
    </reaction>
</comment>
<evidence type="ECO:0000256" key="2">
    <source>
        <dbReference type="ARBA" id="ARBA00001966"/>
    </source>
</evidence>
<evidence type="ECO:0000256" key="8">
    <source>
        <dbReference type="ARBA" id="ARBA00023014"/>
    </source>
</evidence>
<comment type="function">
    <text evidence="10">Catalyzes the reversible hydration of fumarate to (S)-malate.</text>
</comment>
<comment type="caution">
    <text evidence="13">The sequence shown here is derived from an EMBL/GenBank/DDBJ whole genome shotgun (WGS) entry which is preliminary data.</text>
</comment>
<keyword evidence="5 10" id="KW-0004">4Fe-4S</keyword>
<name>A0ABR6CF86_9HYPH</name>
<proteinExistence type="inferred from homology"/>
<dbReference type="Proteomes" id="UP000587524">
    <property type="component" value="Unassembled WGS sequence"/>
</dbReference>
<reference evidence="13 14" key="1">
    <citation type="submission" date="2020-08" db="EMBL/GenBank/DDBJ databases">
        <title>Genomic Encyclopedia of Type Strains, Phase IV (KMG-IV): sequencing the most valuable type-strain genomes for metagenomic binning, comparative biology and taxonomic classification.</title>
        <authorList>
            <person name="Goeker M."/>
        </authorList>
    </citation>
    <scope>NUCLEOTIDE SEQUENCE [LARGE SCALE GENOMIC DNA]</scope>
    <source>
        <strain evidence="13 14">DSM 17455</strain>
    </source>
</reference>
<evidence type="ECO:0000313" key="13">
    <source>
        <dbReference type="EMBL" id="MBA9023704.1"/>
    </source>
</evidence>
<evidence type="ECO:0000256" key="3">
    <source>
        <dbReference type="ARBA" id="ARBA00008876"/>
    </source>
</evidence>
<evidence type="ECO:0000259" key="11">
    <source>
        <dbReference type="Pfam" id="PF05681"/>
    </source>
</evidence>
<dbReference type="PANTHER" id="PTHR43351:SF2">
    <property type="entry name" value="L(+)-TARTRATE DEHYDRATASE SUBUNIT BETA-RELATED"/>
    <property type="match status" value="1"/>
</dbReference>
<feature type="domain" description="Fe-S hydro-lyase tartrate dehydratase alpha-type catalytic" evidence="11">
    <location>
        <begin position="14"/>
        <end position="287"/>
    </location>
</feature>
<keyword evidence="7 10" id="KW-0408">Iron</keyword>
<evidence type="ECO:0000256" key="5">
    <source>
        <dbReference type="ARBA" id="ARBA00022485"/>
    </source>
</evidence>
<dbReference type="NCBIfam" id="TIGR00723">
    <property type="entry name" value="ttdB_fumA_fumB"/>
    <property type="match status" value="1"/>
</dbReference>
<evidence type="ECO:0000256" key="10">
    <source>
        <dbReference type="PIRNR" id="PIRNR001394"/>
    </source>
</evidence>
<dbReference type="RefSeq" id="WP_182575773.1">
    <property type="nucleotide sequence ID" value="NZ_JACJHY010000038.1"/>
</dbReference>
<protein>
    <recommendedName>
        <fullName evidence="10">Fumarate hydratase class I</fullName>
        <ecNumber evidence="10">4.2.1.2</ecNumber>
    </recommendedName>
</protein>
<evidence type="ECO:0000256" key="7">
    <source>
        <dbReference type="ARBA" id="ARBA00023004"/>
    </source>
</evidence>
<keyword evidence="14" id="KW-1185">Reference proteome</keyword>
<sequence length="506" mass="54452">MDTATVISENDLRQSISEALQFVSYYHPQDFIEHLFSAYEREEAPAAKNAIAQILQNSRMSALGHRPMCQDTGTANVFLKVGIGVRINSMRSLQEIVDDAVRDAYQAADNPLRASMVRDPLFDRSNTGDNTPGIVHVELVAGNAIEVDVSAKGGGSENKAKFAVLDPGESVSDWVVKTVETLGAGWCPPGILGIGVGGSVEKSMLLAKEALNEPLDMTELRAKGPSTEAEKLRVEIYDRVNALGIGAQGLGGLTSLLDVKLRSFPCHAASLPVSLIPNCAATRHVHFRLDGTGPAHFPAPSLAHWPQIGQMSSEPFRRINLDDLSREMISGWAPGETLLLSGTLYTGRDAAHRRMSNAIARNEALPVNLLNKAIYYVGPVDPVRDEIIGPAGPTTATRMDRYLETVLPNTGLLVMIGKAERSPAALETIAKNRVAYLVAVGGAAYLVAQAIKSARVAAWPDLGMEAIYELKVEDMPVMVAVDTLGNSIHQSGPMLWRGRHKALALT</sequence>
<evidence type="ECO:0000256" key="6">
    <source>
        <dbReference type="ARBA" id="ARBA00022723"/>
    </source>
</evidence>
<dbReference type="Gene3D" id="3.20.130.10">
    <property type="entry name" value="Fe-S hydro-lyase, tartrate dehydratase beta-type, catalytic domain"/>
    <property type="match status" value="1"/>
</dbReference>
<evidence type="ECO:0000256" key="4">
    <source>
        <dbReference type="ARBA" id="ARBA00011738"/>
    </source>
</evidence>
<evidence type="ECO:0000256" key="9">
    <source>
        <dbReference type="ARBA" id="ARBA00023239"/>
    </source>
</evidence>
<organism evidence="13 14">
    <name type="scientific">Aminobacter ciceronei</name>
    <dbReference type="NCBI Taxonomy" id="150723"/>
    <lineage>
        <taxon>Bacteria</taxon>
        <taxon>Pseudomonadati</taxon>
        <taxon>Pseudomonadota</taxon>
        <taxon>Alphaproteobacteria</taxon>
        <taxon>Hyphomicrobiales</taxon>
        <taxon>Phyllobacteriaceae</taxon>
        <taxon>Aminobacter</taxon>
    </lineage>
</organism>
<keyword evidence="8 10" id="KW-0411">Iron-sulfur</keyword>
<evidence type="ECO:0000313" key="14">
    <source>
        <dbReference type="Proteomes" id="UP000587524"/>
    </source>
</evidence>
<accession>A0ABR6CF86</accession>
<evidence type="ECO:0000256" key="1">
    <source>
        <dbReference type="ARBA" id="ARBA00000929"/>
    </source>
</evidence>
<dbReference type="Pfam" id="PF05683">
    <property type="entry name" value="Fumerase_C"/>
    <property type="match status" value="1"/>
</dbReference>
<dbReference type="PIRSF" id="PIRSF001394">
    <property type="entry name" value="Fe_dep_fumar_hy"/>
    <property type="match status" value="1"/>
</dbReference>
<keyword evidence="6 10" id="KW-0479">Metal-binding</keyword>
<keyword evidence="9 10" id="KW-0456">Lyase</keyword>
<comment type="similarity">
    <text evidence="3 10">Belongs to the class-I fumarase family.</text>
</comment>